<dbReference type="InterPro" id="IPR006626">
    <property type="entry name" value="PbH1"/>
</dbReference>
<sequence length="581" mass="63744">MNFRNPTSKYSMLILFFTILTFFSCAKDSDLFLDAILEEEEVVETDDEIPTDEPEDDVEEDEEVDPTPDDDSDKDPEIPDVQIPDFGSDAGNSISLAPSNPNRIIYVAVDGSSNNDGLSQSSPINIDKAFDSNFVKAGDVFYIKAGKYNYGSTGGNHYDLSNLPCTPNDPCYWIGYKNTPGDINASQYATVSWDDYKTGAQNSDGTHDLDPSDMPTFSGSKSSGKYIDNGSLFYCDGGEQGFVFRNIQIEYFRRGFDMRNLSNSIFENVVQANHGWFTEVEGQGGSNTDLQGTGWLIYSTSTSSWGSNNIILNCASYNMAFRGFTIGNSRLTLVAFSEATSDIDNGNPQDYYFHTIGKDNLFTNLKANRLVSSNHSGHGICFNQLSENNIMQDSEIYGTNIHFDGSIGCYANNITVIGDNSFGLFEGGGISMIDGAEYNLIENCTLTNGGSGVSFSDSGKNPYEEHAGQNNVFRNLNISNKSGAIISLNWWAESDDPCSNNSFQNCTFSNASSLFSIARTNSNFSIVDCDVSNVAELEVLDDRNGNYILNSNTQFIDSNFWNSELPSAARFIVDGLTSISN</sequence>
<dbReference type="Gene3D" id="2.160.20.10">
    <property type="entry name" value="Single-stranded right-handed beta-helix, Pectin lyase-like"/>
    <property type="match status" value="1"/>
</dbReference>
<dbReference type="InterPro" id="IPR012334">
    <property type="entry name" value="Pectin_lyas_fold"/>
</dbReference>
<reference evidence="3" key="1">
    <citation type="journal article" date="2019" name="Int. J. Syst. Evol. Microbiol.">
        <title>The Global Catalogue of Microorganisms (GCM) 10K type strain sequencing project: providing services to taxonomists for standard genome sequencing and annotation.</title>
        <authorList>
            <consortium name="The Broad Institute Genomics Platform"/>
            <consortium name="The Broad Institute Genome Sequencing Center for Infectious Disease"/>
            <person name="Wu L."/>
            <person name="Ma J."/>
        </authorList>
    </citation>
    <scope>NUCLEOTIDE SEQUENCE [LARGE SCALE GENOMIC DNA]</scope>
    <source>
        <strain evidence="3">CGMCC 1.15774</strain>
    </source>
</reference>
<dbReference type="EMBL" id="JBHSCL010000004">
    <property type="protein sequence ID" value="MFC4220515.1"/>
    <property type="molecule type" value="Genomic_DNA"/>
</dbReference>
<evidence type="ECO:0008006" key="4">
    <source>
        <dbReference type="Google" id="ProtNLM"/>
    </source>
</evidence>
<organism evidence="2 3">
    <name type="scientific">Flagellimonas marina</name>
    <dbReference type="NCBI Taxonomy" id="1775168"/>
    <lineage>
        <taxon>Bacteria</taxon>
        <taxon>Pseudomonadati</taxon>
        <taxon>Bacteroidota</taxon>
        <taxon>Flavobacteriia</taxon>
        <taxon>Flavobacteriales</taxon>
        <taxon>Flavobacteriaceae</taxon>
        <taxon>Flagellimonas</taxon>
    </lineage>
</organism>
<gene>
    <name evidence="2" type="ORF">ACFOWS_10240</name>
</gene>
<feature type="region of interest" description="Disordered" evidence="1">
    <location>
        <begin position="42"/>
        <end position="92"/>
    </location>
</feature>
<evidence type="ECO:0000256" key="1">
    <source>
        <dbReference type="SAM" id="MobiDB-lite"/>
    </source>
</evidence>
<proteinExistence type="predicted"/>
<keyword evidence="3" id="KW-1185">Reference proteome</keyword>
<dbReference type="SMART" id="SM00710">
    <property type="entry name" value="PbH1"/>
    <property type="match status" value="6"/>
</dbReference>
<comment type="caution">
    <text evidence="2">The sequence shown here is derived from an EMBL/GenBank/DDBJ whole genome shotgun (WGS) entry which is preliminary data.</text>
</comment>
<evidence type="ECO:0000313" key="2">
    <source>
        <dbReference type="EMBL" id="MFC4220515.1"/>
    </source>
</evidence>
<dbReference type="Proteomes" id="UP001595841">
    <property type="component" value="Unassembled WGS sequence"/>
</dbReference>
<evidence type="ECO:0000313" key="3">
    <source>
        <dbReference type="Proteomes" id="UP001595841"/>
    </source>
</evidence>
<dbReference type="PROSITE" id="PS51257">
    <property type="entry name" value="PROKAR_LIPOPROTEIN"/>
    <property type="match status" value="1"/>
</dbReference>
<feature type="region of interest" description="Disordered" evidence="1">
    <location>
        <begin position="202"/>
        <end position="221"/>
    </location>
</feature>
<dbReference type="RefSeq" id="WP_379764161.1">
    <property type="nucleotide sequence ID" value="NZ_JBHSCL010000004.1"/>
</dbReference>
<protein>
    <recommendedName>
        <fullName evidence="4">Right handed beta helix region</fullName>
    </recommendedName>
</protein>
<dbReference type="InterPro" id="IPR011050">
    <property type="entry name" value="Pectin_lyase_fold/virulence"/>
</dbReference>
<feature type="compositionally biased region" description="Acidic residues" evidence="1">
    <location>
        <begin position="42"/>
        <end position="74"/>
    </location>
</feature>
<name>A0ABV8PPH0_9FLAO</name>
<dbReference type="SUPFAM" id="SSF51126">
    <property type="entry name" value="Pectin lyase-like"/>
    <property type="match status" value="1"/>
</dbReference>
<accession>A0ABV8PPH0</accession>